<proteinExistence type="predicted"/>
<dbReference type="Pfam" id="PF00076">
    <property type="entry name" value="RRM_1"/>
    <property type="match status" value="2"/>
</dbReference>
<evidence type="ECO:0000259" key="5">
    <source>
        <dbReference type="PROSITE" id="PS50102"/>
    </source>
</evidence>
<dbReference type="GO" id="GO:0071011">
    <property type="term" value="C:precatalytic spliceosome"/>
    <property type="evidence" value="ECO:0007669"/>
    <property type="project" value="TreeGrafter"/>
</dbReference>
<dbReference type="Gene3D" id="3.30.70.330">
    <property type="match status" value="3"/>
</dbReference>
<feature type="domain" description="RRM" evidence="5">
    <location>
        <begin position="259"/>
        <end position="342"/>
    </location>
</feature>
<feature type="region of interest" description="Disordered" evidence="4">
    <location>
        <begin position="30"/>
        <end position="54"/>
    </location>
</feature>
<evidence type="ECO:0000256" key="2">
    <source>
        <dbReference type="ARBA" id="ARBA00023242"/>
    </source>
</evidence>
<dbReference type="CDD" id="cd00590">
    <property type="entry name" value="RRM_SF"/>
    <property type="match status" value="1"/>
</dbReference>
<organism evidence="6">
    <name type="scientific">Lichtheimia ramosa</name>
    <dbReference type="NCBI Taxonomy" id="688394"/>
    <lineage>
        <taxon>Eukaryota</taxon>
        <taxon>Fungi</taxon>
        <taxon>Fungi incertae sedis</taxon>
        <taxon>Mucoromycota</taxon>
        <taxon>Mucoromycotina</taxon>
        <taxon>Mucoromycetes</taxon>
        <taxon>Mucorales</taxon>
        <taxon>Lichtheimiaceae</taxon>
        <taxon>Lichtheimia</taxon>
    </lineage>
</organism>
<evidence type="ECO:0000313" key="6">
    <source>
        <dbReference type="EMBL" id="CDS13122.1"/>
    </source>
</evidence>
<dbReference type="GO" id="GO:0003729">
    <property type="term" value="F:mRNA binding"/>
    <property type="evidence" value="ECO:0007669"/>
    <property type="project" value="TreeGrafter"/>
</dbReference>
<dbReference type="SMART" id="SM00360">
    <property type="entry name" value="RRM"/>
    <property type="match status" value="3"/>
</dbReference>
<dbReference type="InterPro" id="IPR000504">
    <property type="entry name" value="RRM_dom"/>
</dbReference>
<dbReference type="SMART" id="SM00361">
    <property type="entry name" value="RRM_1"/>
    <property type="match status" value="2"/>
</dbReference>
<dbReference type="OrthoDB" id="410044at2759"/>
<name>A0A077X268_9FUNG</name>
<evidence type="ECO:0000256" key="1">
    <source>
        <dbReference type="ARBA" id="ARBA00004123"/>
    </source>
</evidence>
<dbReference type="GO" id="GO:0000398">
    <property type="term" value="P:mRNA splicing, via spliceosome"/>
    <property type="evidence" value="ECO:0007669"/>
    <property type="project" value="TreeGrafter"/>
</dbReference>
<dbReference type="PROSITE" id="PS50102">
    <property type="entry name" value="RRM"/>
    <property type="match status" value="2"/>
</dbReference>
<dbReference type="SUPFAM" id="SSF54928">
    <property type="entry name" value="RNA-binding domain, RBD"/>
    <property type="match status" value="2"/>
</dbReference>
<reference evidence="6" key="1">
    <citation type="journal article" date="2014" name="Genome Announc.">
        <title>De novo whole-genome sequence and genome annotation of Lichtheimia ramosa.</title>
        <authorList>
            <person name="Linde J."/>
            <person name="Schwartze V."/>
            <person name="Binder U."/>
            <person name="Lass-Florl C."/>
            <person name="Voigt K."/>
            <person name="Horn F."/>
        </authorList>
    </citation>
    <scope>NUCLEOTIDE SEQUENCE</scope>
    <source>
        <strain evidence="6">JMRC FSU:6197</strain>
    </source>
</reference>
<keyword evidence="2" id="KW-0539">Nucleus</keyword>
<gene>
    <name evidence="6" type="ORF">LRAMOSA05305</name>
</gene>
<dbReference type="AlphaFoldDB" id="A0A077X268"/>
<evidence type="ECO:0000256" key="4">
    <source>
        <dbReference type="SAM" id="MobiDB-lite"/>
    </source>
</evidence>
<feature type="domain" description="RRM" evidence="5">
    <location>
        <begin position="63"/>
        <end position="142"/>
    </location>
</feature>
<dbReference type="PANTHER" id="PTHR13952">
    <property type="entry name" value="U1 SMALL NUCLEAR RIBONUCLEOPROTEIN 70 KD"/>
    <property type="match status" value="1"/>
</dbReference>
<dbReference type="InterPro" id="IPR035979">
    <property type="entry name" value="RBD_domain_sf"/>
</dbReference>
<dbReference type="InterPro" id="IPR012677">
    <property type="entry name" value="Nucleotide-bd_a/b_plait_sf"/>
</dbReference>
<evidence type="ECO:0000256" key="3">
    <source>
        <dbReference type="PROSITE-ProRule" id="PRU00176"/>
    </source>
</evidence>
<keyword evidence="3" id="KW-0694">RNA-binding</keyword>
<dbReference type="EMBL" id="LK023368">
    <property type="protein sequence ID" value="CDS13122.1"/>
    <property type="molecule type" value="Genomic_DNA"/>
</dbReference>
<dbReference type="GO" id="GO:0017069">
    <property type="term" value="F:snRNA binding"/>
    <property type="evidence" value="ECO:0007669"/>
    <property type="project" value="TreeGrafter"/>
</dbReference>
<dbReference type="InterPro" id="IPR051183">
    <property type="entry name" value="U1_U11-U12_snRNP_70-35kDa"/>
</dbReference>
<accession>A0A077X268</accession>
<sequence length="459" mass="51804">MLSTLSSPSSETFHASEDETLSDIVCSSRCEQHSNPSHPLPDIAGHDDKSEEDHMNIRGSPAACIFVASLAKEKSDRDLNRSVWRHFSQWGRLLHVKVLKDWMSRPYAFVQYARQHDATVALENAPGTLLDGRKIRCEQARVNRTICISSSNTDMPLKGDEVRNKLSSFGNIESMRMVDVPTEQGVKLYAYVKYQYRDDAIKAFLILRGDAGLQTKWYIDWAANLDVASSNLSTAIRSPHAVRSHHSNASYTSISEDRSSIFIGNLSSTVTEPILRERFSCYGQIVSVRIIRKSLFSRLNPSQERVFAFVKYENLHCAEKAIAEQNHAIWNGRQLRVAYRENKHFARFERASLHDNPHPPGAGFPASIYPYLLGTSSSHVQEIGVPRTDHYHASSDDDRSALETQHSDNASFEKTNQHLSAYFDYCCSLSEHDGHIHASHGISHQFHSNVSRLVCVSEE</sequence>
<protein>
    <recommendedName>
        <fullName evidence="5">RRM domain-containing protein</fullName>
    </recommendedName>
</protein>
<feature type="compositionally biased region" description="Basic and acidic residues" evidence="4">
    <location>
        <begin position="44"/>
        <end position="54"/>
    </location>
</feature>
<comment type="subcellular location">
    <subcellularLocation>
        <location evidence="1">Nucleus</location>
    </subcellularLocation>
</comment>
<dbReference type="InterPro" id="IPR003954">
    <property type="entry name" value="RRM_euk-type"/>
</dbReference>